<reference evidence="1 2" key="1">
    <citation type="submission" date="2017-08" db="EMBL/GenBank/DDBJ databases">
        <title>Infants hospitalized years apart are colonized by the same room-sourced microbial strains.</title>
        <authorList>
            <person name="Brooks B."/>
            <person name="Olm M.R."/>
            <person name="Firek B.A."/>
            <person name="Baker R."/>
            <person name="Thomas B.C."/>
            <person name="Morowitz M.J."/>
            <person name="Banfield J.F."/>
        </authorList>
    </citation>
    <scope>NUCLEOTIDE SEQUENCE [LARGE SCALE GENOMIC DNA]</scope>
    <source>
        <strain evidence="1">S2_009_000_R2_73</strain>
    </source>
</reference>
<protein>
    <submittedName>
        <fullName evidence="1">Uncharacterized protein</fullName>
    </submittedName>
</protein>
<sequence>MTGVRIVERGALDCRRPTTSPQGPLPEALEVIKCALSSCEKARADFPGYRLTRLVGARIELDQSDMDRLSNIIGIDLLSPIEGVLRPFDHHLRQIIDRYGLEALFADDGHAPYHHAIRPTGYDFHRDEVHPTGMERWRADYRAMSDVKQMMAASIIWLYRAGKDNVWLRRVPCTWHAADAIACLRESGALEDWARLYALYPGW</sequence>
<comment type="caution">
    <text evidence="1">The sequence shown here is derived from an EMBL/GenBank/DDBJ whole genome shotgun (WGS) entry which is preliminary data.</text>
</comment>
<dbReference type="EMBL" id="QFOL01000004">
    <property type="protein sequence ID" value="PZP54082.1"/>
    <property type="molecule type" value="Genomic_DNA"/>
</dbReference>
<name>A0A2W5HEV3_9HYPH</name>
<organism evidence="1 2">
    <name type="scientific">Agrobacterium fabrum</name>
    <dbReference type="NCBI Taxonomy" id="1176649"/>
    <lineage>
        <taxon>Bacteria</taxon>
        <taxon>Pseudomonadati</taxon>
        <taxon>Pseudomonadota</taxon>
        <taxon>Alphaproteobacteria</taxon>
        <taxon>Hyphomicrobiales</taxon>
        <taxon>Rhizobiaceae</taxon>
        <taxon>Rhizobium/Agrobacterium group</taxon>
        <taxon>Agrobacterium</taxon>
        <taxon>Agrobacterium tumefaciens complex</taxon>
    </lineage>
</organism>
<accession>A0A2W5HEV3</accession>
<dbReference type="Proteomes" id="UP000249769">
    <property type="component" value="Unassembled WGS sequence"/>
</dbReference>
<evidence type="ECO:0000313" key="1">
    <source>
        <dbReference type="EMBL" id="PZP54082.1"/>
    </source>
</evidence>
<evidence type="ECO:0000313" key="2">
    <source>
        <dbReference type="Proteomes" id="UP000249769"/>
    </source>
</evidence>
<dbReference type="AlphaFoldDB" id="A0A2W5HEV3"/>
<gene>
    <name evidence="1" type="ORF">DI595_01195</name>
</gene>
<proteinExistence type="predicted"/>